<sequence length="92" mass="10032">MGRAPVNQTPPNTEPSSNRRVSLLPSPSPNRVIVQQEGFPPSDLSTTPTPFLFLPRSHRPIEGSLPSPPPTLNLLDAREDYPPPTPYHATEG</sequence>
<accession>A0A8X6GGD8</accession>
<evidence type="ECO:0000313" key="3">
    <source>
        <dbReference type="Proteomes" id="UP000887116"/>
    </source>
</evidence>
<name>A0A8X6GGD8_TRICU</name>
<comment type="caution">
    <text evidence="2">The sequence shown here is derived from an EMBL/GenBank/DDBJ whole genome shotgun (WGS) entry which is preliminary data.</text>
</comment>
<feature type="compositionally biased region" description="Polar residues" evidence="1">
    <location>
        <begin position="1"/>
        <end position="20"/>
    </location>
</feature>
<keyword evidence="3" id="KW-1185">Reference proteome</keyword>
<feature type="region of interest" description="Disordered" evidence="1">
    <location>
        <begin position="1"/>
        <end position="30"/>
    </location>
</feature>
<reference evidence="2" key="1">
    <citation type="submission" date="2020-07" db="EMBL/GenBank/DDBJ databases">
        <title>Multicomponent nature underlies the extraordinary mechanical properties of spider dragline silk.</title>
        <authorList>
            <person name="Kono N."/>
            <person name="Nakamura H."/>
            <person name="Mori M."/>
            <person name="Yoshida Y."/>
            <person name="Ohtoshi R."/>
            <person name="Malay A.D."/>
            <person name="Moran D.A.P."/>
            <person name="Tomita M."/>
            <person name="Numata K."/>
            <person name="Arakawa K."/>
        </authorList>
    </citation>
    <scope>NUCLEOTIDE SEQUENCE</scope>
</reference>
<evidence type="ECO:0000256" key="1">
    <source>
        <dbReference type="SAM" id="MobiDB-lite"/>
    </source>
</evidence>
<evidence type="ECO:0000313" key="2">
    <source>
        <dbReference type="EMBL" id="GFR03842.1"/>
    </source>
</evidence>
<proteinExistence type="predicted"/>
<gene>
    <name evidence="2" type="ORF">TNCT_121761</name>
</gene>
<dbReference type="AlphaFoldDB" id="A0A8X6GGD8"/>
<feature type="region of interest" description="Disordered" evidence="1">
    <location>
        <begin position="54"/>
        <end position="92"/>
    </location>
</feature>
<dbReference type="Proteomes" id="UP000887116">
    <property type="component" value="Unassembled WGS sequence"/>
</dbReference>
<organism evidence="2 3">
    <name type="scientific">Trichonephila clavata</name>
    <name type="common">Joro spider</name>
    <name type="synonym">Nephila clavata</name>
    <dbReference type="NCBI Taxonomy" id="2740835"/>
    <lineage>
        <taxon>Eukaryota</taxon>
        <taxon>Metazoa</taxon>
        <taxon>Ecdysozoa</taxon>
        <taxon>Arthropoda</taxon>
        <taxon>Chelicerata</taxon>
        <taxon>Arachnida</taxon>
        <taxon>Araneae</taxon>
        <taxon>Araneomorphae</taxon>
        <taxon>Entelegynae</taxon>
        <taxon>Araneoidea</taxon>
        <taxon>Nephilidae</taxon>
        <taxon>Trichonephila</taxon>
    </lineage>
</organism>
<dbReference type="EMBL" id="BMAO01035468">
    <property type="protein sequence ID" value="GFR03842.1"/>
    <property type="molecule type" value="Genomic_DNA"/>
</dbReference>
<protein>
    <submittedName>
        <fullName evidence="2">Uncharacterized protein</fullName>
    </submittedName>
</protein>